<evidence type="ECO:0000313" key="3">
    <source>
        <dbReference type="EMBL" id="GFO07266.1"/>
    </source>
</evidence>
<dbReference type="GO" id="GO:0003964">
    <property type="term" value="F:RNA-directed DNA polymerase activity"/>
    <property type="evidence" value="ECO:0007669"/>
    <property type="project" value="UniProtKB-KW"/>
</dbReference>
<protein>
    <submittedName>
        <fullName evidence="3">RNA-directed DNA polymerase from mobile element jockey</fullName>
    </submittedName>
</protein>
<keyword evidence="4" id="KW-1185">Reference proteome</keyword>
<evidence type="ECO:0000259" key="2">
    <source>
        <dbReference type="Pfam" id="PF14529"/>
    </source>
</evidence>
<dbReference type="Proteomes" id="UP000735302">
    <property type="component" value="Unassembled WGS sequence"/>
</dbReference>
<dbReference type="SUPFAM" id="SSF56219">
    <property type="entry name" value="DNase I-like"/>
    <property type="match status" value="1"/>
</dbReference>
<dbReference type="Pfam" id="PF14529">
    <property type="entry name" value="Exo_endo_phos_2"/>
    <property type="match status" value="1"/>
</dbReference>
<reference evidence="3 4" key="1">
    <citation type="journal article" date="2021" name="Elife">
        <title>Chloroplast acquisition without the gene transfer in kleptoplastic sea slugs, Plakobranchus ocellatus.</title>
        <authorList>
            <person name="Maeda T."/>
            <person name="Takahashi S."/>
            <person name="Yoshida T."/>
            <person name="Shimamura S."/>
            <person name="Takaki Y."/>
            <person name="Nagai Y."/>
            <person name="Toyoda A."/>
            <person name="Suzuki Y."/>
            <person name="Arimoto A."/>
            <person name="Ishii H."/>
            <person name="Satoh N."/>
            <person name="Nishiyama T."/>
            <person name="Hasebe M."/>
            <person name="Maruyama T."/>
            <person name="Minagawa J."/>
            <person name="Obokata J."/>
            <person name="Shigenobu S."/>
        </authorList>
    </citation>
    <scope>NUCLEOTIDE SEQUENCE [LARGE SCALE GENOMIC DNA]</scope>
</reference>
<name>A0AAV4AG25_9GAST</name>
<sequence>MQPAARPAQSSWKNKPFFVTKLRMAVPFSKPVRQLWLKSNKRFQREHLQVPSSLKFELSQQRSPRMATEVPLLHRQRAKSLEGFFRSQSPESSRSRSSSQAQGRKVKRQEAPRETFNRFAPLAMEAEEILSSTKRDSSTPSSPRASASPMELDEGQSPPRGYTLLLPQGGSPGGEAALLIRDGTRFTETVLDAGLHAAAVTNSLEKTLTVCYLYLPPNTQVSKLSLADFFEQLPKPFLVLGDFNAHSPAWGDSRRDGRGTML</sequence>
<gene>
    <name evidence="3" type="ORF">PoB_003377100</name>
</gene>
<dbReference type="InterPro" id="IPR036691">
    <property type="entry name" value="Endo/exonu/phosph_ase_sf"/>
</dbReference>
<feature type="domain" description="Endonuclease/exonuclease/phosphatase" evidence="2">
    <location>
        <begin position="209"/>
        <end position="261"/>
    </location>
</feature>
<dbReference type="Gene3D" id="3.60.10.10">
    <property type="entry name" value="Endonuclease/exonuclease/phosphatase"/>
    <property type="match status" value="1"/>
</dbReference>
<keyword evidence="3" id="KW-0695">RNA-directed DNA polymerase</keyword>
<keyword evidence="3" id="KW-0548">Nucleotidyltransferase</keyword>
<dbReference type="EMBL" id="BLXT01003854">
    <property type="protein sequence ID" value="GFO07266.1"/>
    <property type="molecule type" value="Genomic_DNA"/>
</dbReference>
<evidence type="ECO:0000256" key="1">
    <source>
        <dbReference type="SAM" id="MobiDB-lite"/>
    </source>
</evidence>
<organism evidence="3 4">
    <name type="scientific">Plakobranchus ocellatus</name>
    <dbReference type="NCBI Taxonomy" id="259542"/>
    <lineage>
        <taxon>Eukaryota</taxon>
        <taxon>Metazoa</taxon>
        <taxon>Spiralia</taxon>
        <taxon>Lophotrochozoa</taxon>
        <taxon>Mollusca</taxon>
        <taxon>Gastropoda</taxon>
        <taxon>Heterobranchia</taxon>
        <taxon>Euthyneura</taxon>
        <taxon>Panpulmonata</taxon>
        <taxon>Sacoglossa</taxon>
        <taxon>Placobranchoidea</taxon>
        <taxon>Plakobranchidae</taxon>
        <taxon>Plakobranchus</taxon>
    </lineage>
</organism>
<comment type="caution">
    <text evidence="3">The sequence shown here is derived from an EMBL/GenBank/DDBJ whole genome shotgun (WGS) entry which is preliminary data.</text>
</comment>
<feature type="compositionally biased region" description="Low complexity" evidence="1">
    <location>
        <begin position="86"/>
        <end position="102"/>
    </location>
</feature>
<keyword evidence="3" id="KW-0808">Transferase</keyword>
<dbReference type="AlphaFoldDB" id="A0AAV4AG25"/>
<feature type="region of interest" description="Disordered" evidence="1">
    <location>
        <begin position="82"/>
        <end position="161"/>
    </location>
</feature>
<feature type="compositionally biased region" description="Low complexity" evidence="1">
    <location>
        <begin position="138"/>
        <end position="149"/>
    </location>
</feature>
<dbReference type="InterPro" id="IPR005135">
    <property type="entry name" value="Endo/exonuclease/phosphatase"/>
</dbReference>
<proteinExistence type="predicted"/>
<evidence type="ECO:0000313" key="4">
    <source>
        <dbReference type="Proteomes" id="UP000735302"/>
    </source>
</evidence>
<accession>A0AAV4AG25</accession>